<keyword evidence="2" id="KW-0808">Transferase</keyword>
<organism evidence="2 3">
    <name type="scientific">Microdochium bolleyi</name>
    <dbReference type="NCBI Taxonomy" id="196109"/>
    <lineage>
        <taxon>Eukaryota</taxon>
        <taxon>Fungi</taxon>
        <taxon>Dikarya</taxon>
        <taxon>Ascomycota</taxon>
        <taxon>Pezizomycotina</taxon>
        <taxon>Sordariomycetes</taxon>
        <taxon>Xylariomycetidae</taxon>
        <taxon>Xylariales</taxon>
        <taxon>Microdochiaceae</taxon>
        <taxon>Microdochium</taxon>
    </lineage>
</organism>
<gene>
    <name evidence="2" type="ORF">Micbo1qcDRAFT_39205</name>
</gene>
<comment type="similarity">
    <text evidence="1">Belongs to the methyltransferase superfamily. LaeA methyltransferase family.</text>
</comment>
<evidence type="ECO:0000313" key="2">
    <source>
        <dbReference type="EMBL" id="KXJ93798.1"/>
    </source>
</evidence>
<protein>
    <submittedName>
        <fullName evidence="2">S-adenosyl-L-methionine-dependent methyltransferase</fullName>
    </submittedName>
</protein>
<dbReference type="EMBL" id="KQ964247">
    <property type="protein sequence ID" value="KXJ93798.1"/>
    <property type="molecule type" value="Genomic_DNA"/>
</dbReference>
<evidence type="ECO:0000313" key="3">
    <source>
        <dbReference type="Proteomes" id="UP000070501"/>
    </source>
</evidence>
<evidence type="ECO:0000256" key="1">
    <source>
        <dbReference type="ARBA" id="ARBA00038158"/>
    </source>
</evidence>
<accession>A0A136J9S5</accession>
<dbReference type="STRING" id="196109.A0A136J9S5"/>
<dbReference type="GO" id="GO:0008168">
    <property type="term" value="F:methyltransferase activity"/>
    <property type="evidence" value="ECO:0007669"/>
    <property type="project" value="UniProtKB-KW"/>
</dbReference>
<dbReference type="Gene3D" id="3.40.50.150">
    <property type="entry name" value="Vaccinia Virus protein VP39"/>
    <property type="match status" value="1"/>
</dbReference>
<dbReference type="InParanoid" id="A0A136J9S5"/>
<dbReference type="InterPro" id="IPR029063">
    <property type="entry name" value="SAM-dependent_MTases_sf"/>
</dbReference>
<dbReference type="GO" id="GO:0032259">
    <property type="term" value="P:methylation"/>
    <property type="evidence" value="ECO:0007669"/>
    <property type="project" value="UniProtKB-KW"/>
</dbReference>
<dbReference type="AlphaFoldDB" id="A0A136J9S5"/>
<dbReference type="CDD" id="cd02440">
    <property type="entry name" value="AdoMet_MTases"/>
    <property type="match status" value="1"/>
</dbReference>
<name>A0A136J9S5_9PEZI</name>
<dbReference type="Proteomes" id="UP000070501">
    <property type="component" value="Unassembled WGS sequence"/>
</dbReference>
<dbReference type="Pfam" id="PF13489">
    <property type="entry name" value="Methyltransf_23"/>
    <property type="match status" value="1"/>
</dbReference>
<keyword evidence="2" id="KW-0489">Methyltransferase</keyword>
<dbReference type="PANTHER" id="PTHR43591">
    <property type="entry name" value="METHYLTRANSFERASE"/>
    <property type="match status" value="1"/>
</dbReference>
<keyword evidence="3" id="KW-1185">Reference proteome</keyword>
<proteinExistence type="inferred from homology"/>
<reference evidence="3" key="1">
    <citation type="submission" date="2016-02" db="EMBL/GenBank/DDBJ databases">
        <title>Draft genome sequence of Microdochium bolleyi, a fungal endophyte of beachgrass.</title>
        <authorList>
            <consortium name="DOE Joint Genome Institute"/>
            <person name="David A.S."/>
            <person name="May G."/>
            <person name="Haridas S."/>
            <person name="Lim J."/>
            <person name="Wang M."/>
            <person name="Labutti K."/>
            <person name="Lipzen A."/>
            <person name="Barry K."/>
            <person name="Grigoriev I.V."/>
        </authorList>
    </citation>
    <scope>NUCLEOTIDE SEQUENCE [LARGE SCALE GENOMIC DNA]</scope>
    <source>
        <strain evidence="3">J235TASD1</strain>
    </source>
</reference>
<dbReference type="SUPFAM" id="SSF53335">
    <property type="entry name" value="S-adenosyl-L-methionine-dependent methyltransferases"/>
    <property type="match status" value="1"/>
</dbReference>
<sequence length="325" mass="36913">MSQIDPEPETTPNEQSCDYSAIIHHTEDEGGHYIEAYGHKFHSSGNIYVPFDESEQRHMHARHRLLRVCLDGALTNTRLSPEIRTIVDIGTGTGVWAIEMASRYPGARITGIDISNIQSRIVPGNVDYIIADIEQPWEIDDGYADFVHMRDITGGIRNWPALVAQAQRKLKGGGLLEMTEIRTTPHDFDGKFDDADLCPSYTKLYKSLADKVQMDFDPAPKFPEWLHEAGFENVTQRMELLPIGNWARDPKLRRRQKLVNELVHLYFGHHSSMIFAGAGYEKKVFDEQLDTIKRDLLGSDRAKPYVMAVFTTARKPKVDCPSEEV</sequence>
<dbReference type="OrthoDB" id="2013972at2759"/>
<dbReference type="PANTHER" id="PTHR43591:SF105">
    <property type="entry name" value="METHYLTRANSFERASE DOMAIN-CONTAINING PROTEIN-RELATED"/>
    <property type="match status" value="1"/>
</dbReference>